<dbReference type="eggNOG" id="ENOG50335YP">
    <property type="taxonomic scope" value="Bacteria"/>
</dbReference>
<keyword evidence="4" id="KW-1185">Reference proteome</keyword>
<feature type="compositionally biased region" description="Low complexity" evidence="1">
    <location>
        <begin position="54"/>
        <end position="73"/>
    </location>
</feature>
<evidence type="ECO:0008006" key="5">
    <source>
        <dbReference type="Google" id="ProtNLM"/>
    </source>
</evidence>
<evidence type="ECO:0000256" key="2">
    <source>
        <dbReference type="SAM" id="Phobius"/>
    </source>
</evidence>
<keyword evidence="2" id="KW-0472">Membrane</keyword>
<keyword evidence="2" id="KW-1133">Transmembrane helix</keyword>
<sequence length="400" mass="41901">MSYPNTPGQQGPNPYDQTQLGPSAGGQYGAPGGQYGQPGYGAPGPGANYGGQYGAPYGQPAQGYPQGQQPQQAWGGGGGGLPPQTGSGRRKTILWITIGAAVLVVALVVTLVLVVTRDKGPGGSPQAAVQTYLEALAGGDAKKALSVMKTPPSEDLLTDEILKKQQDIAKITEIDVREPDTDTGTLAVVKATYRFGDRNADIDFRLNKSGDEWQIDDGAIALSVENLRIPQPTFFGVDISDETKIYVFPGPQDWGSANQNITAENSNGREFPLGPGAFSYVSLDAVLSPKGKSTVETAVNNYLTTCATSTQPRAATDKPGCSQSIFGAQAGTVRWTKPTDLSGLSYRLDYSDPSSVSVNGTVQWSATYVPTYSSSTSSTDTDYLSGKVDLSASTPTFDGS</sequence>
<organism evidence="3 4">
    <name type="scientific">Gordonia soli NBRC 108243</name>
    <dbReference type="NCBI Taxonomy" id="1223545"/>
    <lineage>
        <taxon>Bacteria</taxon>
        <taxon>Bacillati</taxon>
        <taxon>Actinomycetota</taxon>
        <taxon>Actinomycetes</taxon>
        <taxon>Mycobacteriales</taxon>
        <taxon>Gordoniaceae</taxon>
        <taxon>Gordonia</taxon>
    </lineage>
</organism>
<dbReference type="EMBL" id="BANX01000026">
    <property type="protein sequence ID" value="GAC69663.1"/>
    <property type="molecule type" value="Genomic_DNA"/>
</dbReference>
<dbReference type="Gene3D" id="3.10.450.50">
    <property type="match status" value="1"/>
</dbReference>
<feature type="region of interest" description="Disordered" evidence="1">
    <location>
        <begin position="1"/>
        <end position="86"/>
    </location>
</feature>
<dbReference type="AlphaFoldDB" id="M0QM54"/>
<reference evidence="3 4" key="1">
    <citation type="submission" date="2013-01" db="EMBL/GenBank/DDBJ databases">
        <title>Whole genome shotgun sequence of Gordonia soli NBRC 108243.</title>
        <authorList>
            <person name="Isaki-Nakamura S."/>
            <person name="Hosoyama A."/>
            <person name="Tsuchikane K."/>
            <person name="Ando Y."/>
            <person name="Baba S."/>
            <person name="Ohji S."/>
            <person name="Hamada M."/>
            <person name="Tamura T."/>
            <person name="Yamazoe A."/>
            <person name="Yamazaki S."/>
            <person name="Fujita N."/>
        </authorList>
    </citation>
    <scope>NUCLEOTIDE SEQUENCE [LARGE SCALE GENOMIC DNA]</scope>
    <source>
        <strain evidence="3 4">NBRC 108243</strain>
    </source>
</reference>
<feature type="transmembrane region" description="Helical" evidence="2">
    <location>
        <begin position="93"/>
        <end position="115"/>
    </location>
</feature>
<evidence type="ECO:0000313" key="3">
    <source>
        <dbReference type="EMBL" id="GAC69663.1"/>
    </source>
</evidence>
<feature type="compositionally biased region" description="Polar residues" evidence="1">
    <location>
        <begin position="1"/>
        <end position="20"/>
    </location>
</feature>
<proteinExistence type="predicted"/>
<keyword evidence="2" id="KW-0812">Transmembrane</keyword>
<gene>
    <name evidence="3" type="ORF">GS4_26_01110</name>
</gene>
<evidence type="ECO:0000256" key="1">
    <source>
        <dbReference type="SAM" id="MobiDB-lite"/>
    </source>
</evidence>
<dbReference type="STRING" id="1223545.GS4_26_01110"/>
<comment type="caution">
    <text evidence="3">The sequence shown here is derived from an EMBL/GenBank/DDBJ whole genome shotgun (WGS) entry which is preliminary data.</text>
</comment>
<evidence type="ECO:0000313" key="4">
    <source>
        <dbReference type="Proteomes" id="UP000011666"/>
    </source>
</evidence>
<dbReference type="OrthoDB" id="4380755at2"/>
<name>M0QM54_9ACTN</name>
<accession>M0QM54</accession>
<protein>
    <recommendedName>
        <fullName evidence="5">DUF4878 domain-containing protein</fullName>
    </recommendedName>
</protein>
<feature type="compositionally biased region" description="Gly residues" evidence="1">
    <location>
        <begin position="23"/>
        <end position="53"/>
    </location>
</feature>
<dbReference type="Proteomes" id="UP000011666">
    <property type="component" value="Unassembled WGS sequence"/>
</dbReference>